<dbReference type="PANTHER" id="PTHR24390:SF79">
    <property type="entry name" value="ASPARAGINE-RICH ZINC FINGER PROTEIN AZF1"/>
    <property type="match status" value="1"/>
</dbReference>
<dbReference type="Pfam" id="PF00096">
    <property type="entry name" value="zf-C2H2"/>
    <property type="match status" value="3"/>
</dbReference>
<evidence type="ECO:0000256" key="7">
    <source>
        <dbReference type="ARBA" id="ARBA00023015"/>
    </source>
</evidence>
<evidence type="ECO:0000256" key="1">
    <source>
        <dbReference type="ARBA" id="ARBA00004123"/>
    </source>
</evidence>
<dbReference type="InterPro" id="IPR013087">
    <property type="entry name" value="Znf_C2H2_type"/>
</dbReference>
<evidence type="ECO:0000256" key="6">
    <source>
        <dbReference type="ARBA" id="ARBA00022833"/>
    </source>
</evidence>
<evidence type="ECO:0000256" key="3">
    <source>
        <dbReference type="ARBA" id="ARBA00022723"/>
    </source>
</evidence>
<feature type="region of interest" description="Disordered" evidence="10">
    <location>
        <begin position="240"/>
        <end position="278"/>
    </location>
</feature>
<feature type="compositionally biased region" description="Basic and acidic residues" evidence="10">
    <location>
        <begin position="193"/>
        <end position="207"/>
    </location>
</feature>
<feature type="compositionally biased region" description="Acidic residues" evidence="10">
    <location>
        <begin position="240"/>
        <end position="255"/>
    </location>
</feature>
<evidence type="ECO:0000313" key="12">
    <source>
        <dbReference type="Proteomes" id="UP000749559"/>
    </source>
</evidence>
<gene>
    <name evidence="11" type="ORF">OFUS_LOCUS21501</name>
</gene>
<evidence type="ECO:0000256" key="9">
    <source>
        <dbReference type="ARBA" id="ARBA00023242"/>
    </source>
</evidence>
<evidence type="ECO:0000256" key="10">
    <source>
        <dbReference type="SAM" id="MobiDB-lite"/>
    </source>
</evidence>
<keyword evidence="9" id="KW-0539">Nucleus</keyword>
<dbReference type="PANTHER" id="PTHR24390">
    <property type="entry name" value="ZINC FINGER PROTEIN"/>
    <property type="match status" value="1"/>
</dbReference>
<dbReference type="SMART" id="SM00355">
    <property type="entry name" value="ZnF_C2H2"/>
    <property type="match status" value="13"/>
</dbReference>
<dbReference type="EMBL" id="CAIIXF020000010">
    <property type="protein sequence ID" value="CAH1797166.1"/>
    <property type="molecule type" value="Genomic_DNA"/>
</dbReference>
<sequence length="860" mass="98710">MAVVSLDRFRKQLLETCLSYQMLPSSEKRYAFGLLINVANYLEGLLTIEDPIDTSGIATENIEHTADSLNEFAFTVGRFLELTTHAVEEIYKSVNSENWCMPQEKLPPEKLSLIKTESEVREDDSEIINDEGTKLNVASVLHESSRVDTKTANSVLCDNKLHESALTSTRRKRGRPRKSEQFIKSSNSYDDTPVEKKVKPGETNPVHDYDDAIEMAEEADGLGTTDDNDDVDYEPNEDIEELNLSEDETDATNDPDDVKSVENSNSNVPPSSQLVDQMQKSVGIYKRTSSKKKRLGPHMCKHCGESFKHGRPFNRHLIADHGMCEMSCRKCRVTFHNRAEFDHHKCKRARTQICTKCKKELPNRKRLALHMQLKHGIKLQIKIHKCEFCDRSYQGKESLYIHLRTHAADKQVCLRCGHFCDTAEQLDEHFETVHRKDCKFHCKTCDKYFNFEQQYNQHMKCHERHKCLVCNMTFPRSKLLCRHSRISHGVKLPEDGKSKEHTCEECGKMFRRPGLLSIHMRIHTGEKPIECGTCHLFFRTMKALRKHEQTNTHAIRTGDIKKEFKRDHLCQLCGNSYLRKQALVRHMKAIHTDKKPHQCPHCTYSAVEATALRLHMARHFASREWVCETCGAGFHTKKSLQTHHLYKHQEERTHVCTICNADFKTPNALRRHMRIHSTVNPFTCNCGQGFKRLYNLRRHMKNVHGSDEMLPPVKKVQVIDVPEDCKMTPHGIVAKTKEKEKASVLKSPRKSKSKVRCMQFKTAYNMEAHFPEQCGPEDLSSKFSNNQTLLSKSNTVQFHHGTPFTQATGHNEQATSYVFPVLNTSEQALNNPVTEGATTAPEVYASVTSLMHLMVQNQPQ</sequence>
<name>A0A8J1TWK7_OWEFU</name>
<dbReference type="Gene3D" id="3.30.160.60">
    <property type="entry name" value="Classic Zinc Finger"/>
    <property type="match status" value="7"/>
</dbReference>
<comment type="similarity">
    <text evidence="2">Belongs to the krueppel C2H2-type zinc-finger protein family.</text>
</comment>
<dbReference type="Proteomes" id="UP000749559">
    <property type="component" value="Unassembled WGS sequence"/>
</dbReference>
<comment type="caution">
    <text evidence="11">The sequence shown here is derived from an EMBL/GenBank/DDBJ whole genome shotgun (WGS) entry which is preliminary data.</text>
</comment>
<keyword evidence="4" id="KW-0677">Repeat</keyword>
<evidence type="ECO:0000313" key="11">
    <source>
        <dbReference type="EMBL" id="CAH1797166.1"/>
    </source>
</evidence>
<reference evidence="11" key="1">
    <citation type="submission" date="2022-03" db="EMBL/GenBank/DDBJ databases">
        <authorList>
            <person name="Martin C."/>
        </authorList>
    </citation>
    <scope>NUCLEOTIDE SEQUENCE</scope>
</reference>
<accession>A0A8J1TWK7</accession>
<dbReference type="SUPFAM" id="SSF57667">
    <property type="entry name" value="beta-beta-alpha zinc fingers"/>
    <property type="match status" value="5"/>
</dbReference>
<evidence type="ECO:0000256" key="2">
    <source>
        <dbReference type="ARBA" id="ARBA00006991"/>
    </source>
</evidence>
<dbReference type="InterPro" id="IPR036236">
    <property type="entry name" value="Znf_C2H2_sf"/>
</dbReference>
<evidence type="ECO:0000256" key="4">
    <source>
        <dbReference type="ARBA" id="ARBA00022737"/>
    </source>
</evidence>
<keyword evidence="3" id="KW-0479">Metal-binding</keyword>
<keyword evidence="6" id="KW-0862">Zinc</keyword>
<dbReference type="AlphaFoldDB" id="A0A8J1TWK7"/>
<feature type="region of interest" description="Disordered" evidence="10">
    <location>
        <begin position="166"/>
        <end position="207"/>
    </location>
</feature>
<proteinExistence type="inferred from homology"/>
<keyword evidence="7" id="KW-0805">Transcription regulation</keyword>
<protein>
    <submittedName>
        <fullName evidence="11">Uncharacterized protein</fullName>
    </submittedName>
</protein>
<dbReference type="PROSITE" id="PS50157">
    <property type="entry name" value="ZINC_FINGER_C2H2_2"/>
    <property type="match status" value="8"/>
</dbReference>
<dbReference type="OrthoDB" id="6077919at2759"/>
<dbReference type="GO" id="GO:0000978">
    <property type="term" value="F:RNA polymerase II cis-regulatory region sequence-specific DNA binding"/>
    <property type="evidence" value="ECO:0007669"/>
    <property type="project" value="TreeGrafter"/>
</dbReference>
<feature type="compositionally biased region" description="Low complexity" evidence="10">
    <location>
        <begin position="261"/>
        <end position="272"/>
    </location>
</feature>
<keyword evidence="8" id="KW-0804">Transcription</keyword>
<dbReference type="GO" id="GO:0005634">
    <property type="term" value="C:nucleus"/>
    <property type="evidence" value="ECO:0007669"/>
    <property type="project" value="UniProtKB-SubCell"/>
</dbReference>
<evidence type="ECO:0000256" key="5">
    <source>
        <dbReference type="ARBA" id="ARBA00022771"/>
    </source>
</evidence>
<dbReference type="FunFam" id="3.30.160.60:FF:000761">
    <property type="entry name" value="Zinc finger protein 449"/>
    <property type="match status" value="1"/>
</dbReference>
<comment type="subcellular location">
    <subcellularLocation>
        <location evidence="1">Nucleus</location>
    </subcellularLocation>
</comment>
<keyword evidence="5" id="KW-0863">Zinc-finger</keyword>
<dbReference type="GO" id="GO:0006357">
    <property type="term" value="P:regulation of transcription by RNA polymerase II"/>
    <property type="evidence" value="ECO:0007669"/>
    <property type="project" value="TreeGrafter"/>
</dbReference>
<dbReference type="GO" id="GO:0003700">
    <property type="term" value="F:DNA-binding transcription factor activity"/>
    <property type="evidence" value="ECO:0007669"/>
    <property type="project" value="TreeGrafter"/>
</dbReference>
<evidence type="ECO:0000256" key="8">
    <source>
        <dbReference type="ARBA" id="ARBA00023163"/>
    </source>
</evidence>
<dbReference type="GO" id="GO:0008270">
    <property type="term" value="F:zinc ion binding"/>
    <property type="evidence" value="ECO:0007669"/>
    <property type="project" value="UniProtKB-KW"/>
</dbReference>
<dbReference type="PROSITE" id="PS00028">
    <property type="entry name" value="ZINC_FINGER_C2H2_1"/>
    <property type="match status" value="9"/>
</dbReference>
<dbReference type="Pfam" id="PF12874">
    <property type="entry name" value="zf-met"/>
    <property type="match status" value="1"/>
</dbReference>
<keyword evidence="12" id="KW-1185">Reference proteome</keyword>
<organism evidence="11 12">
    <name type="scientific">Owenia fusiformis</name>
    <name type="common">Polychaete worm</name>
    <dbReference type="NCBI Taxonomy" id="6347"/>
    <lineage>
        <taxon>Eukaryota</taxon>
        <taxon>Metazoa</taxon>
        <taxon>Spiralia</taxon>
        <taxon>Lophotrochozoa</taxon>
        <taxon>Annelida</taxon>
        <taxon>Polychaeta</taxon>
        <taxon>Sedentaria</taxon>
        <taxon>Canalipalpata</taxon>
        <taxon>Sabellida</taxon>
        <taxon>Oweniida</taxon>
        <taxon>Oweniidae</taxon>
        <taxon>Owenia</taxon>
    </lineage>
</organism>